<evidence type="ECO:0000313" key="3">
    <source>
        <dbReference type="Proteomes" id="UP001292094"/>
    </source>
</evidence>
<comment type="caution">
    <text evidence="2">The sequence shown here is derived from an EMBL/GenBank/DDBJ whole genome shotgun (WGS) entry which is preliminary data.</text>
</comment>
<organism evidence="2 3">
    <name type="scientific">Petrolisthes manimaculis</name>
    <dbReference type="NCBI Taxonomy" id="1843537"/>
    <lineage>
        <taxon>Eukaryota</taxon>
        <taxon>Metazoa</taxon>
        <taxon>Ecdysozoa</taxon>
        <taxon>Arthropoda</taxon>
        <taxon>Crustacea</taxon>
        <taxon>Multicrustacea</taxon>
        <taxon>Malacostraca</taxon>
        <taxon>Eumalacostraca</taxon>
        <taxon>Eucarida</taxon>
        <taxon>Decapoda</taxon>
        <taxon>Pleocyemata</taxon>
        <taxon>Anomura</taxon>
        <taxon>Galatheoidea</taxon>
        <taxon>Porcellanidae</taxon>
        <taxon>Petrolisthes</taxon>
    </lineage>
</organism>
<name>A0AAE1TQU1_9EUCA</name>
<evidence type="ECO:0000313" key="2">
    <source>
        <dbReference type="EMBL" id="KAK4294663.1"/>
    </source>
</evidence>
<feature type="region of interest" description="Disordered" evidence="1">
    <location>
        <begin position="49"/>
        <end position="68"/>
    </location>
</feature>
<reference evidence="2" key="1">
    <citation type="submission" date="2023-11" db="EMBL/GenBank/DDBJ databases">
        <title>Genome assemblies of two species of porcelain crab, Petrolisthes cinctipes and Petrolisthes manimaculis (Anomura: Porcellanidae).</title>
        <authorList>
            <person name="Angst P."/>
        </authorList>
    </citation>
    <scope>NUCLEOTIDE SEQUENCE</scope>
    <source>
        <strain evidence="2">PB745_02</strain>
        <tissue evidence="2">Gill</tissue>
    </source>
</reference>
<keyword evidence="3" id="KW-1185">Reference proteome</keyword>
<dbReference type="AlphaFoldDB" id="A0AAE1TQU1"/>
<gene>
    <name evidence="2" type="ORF">Pmani_032726</name>
</gene>
<evidence type="ECO:0000256" key="1">
    <source>
        <dbReference type="SAM" id="MobiDB-lite"/>
    </source>
</evidence>
<accession>A0AAE1TQU1</accession>
<protein>
    <submittedName>
        <fullName evidence="2">Uncharacterized protein</fullName>
    </submittedName>
</protein>
<dbReference type="EMBL" id="JAWZYT010004232">
    <property type="protein sequence ID" value="KAK4294663.1"/>
    <property type="molecule type" value="Genomic_DNA"/>
</dbReference>
<sequence length="80" mass="8839">MCSVKRCQPSLGSARTSVEVMGSVKTDVALGISNVTGLMLHFFNNPKRMGARETRSSRVHPPQEPLGTHLDKRVYTIEVQ</sequence>
<dbReference type="Proteomes" id="UP001292094">
    <property type="component" value="Unassembled WGS sequence"/>
</dbReference>
<proteinExistence type="predicted"/>